<dbReference type="EMBL" id="MU003497">
    <property type="protein sequence ID" value="KAF2474950.1"/>
    <property type="molecule type" value="Genomic_DNA"/>
</dbReference>
<protein>
    <submittedName>
        <fullName evidence="1">Arylamine N-acetyltransferase 4</fullName>
    </submittedName>
</protein>
<keyword evidence="2" id="KW-1185">Reference proteome</keyword>
<gene>
    <name evidence="1" type="ORF">BDR25DRAFT_214988</name>
</gene>
<comment type="caution">
    <text evidence="1">The sequence shown here is derived from an EMBL/GenBank/DDBJ whole genome shotgun (WGS) entry which is preliminary data.</text>
</comment>
<dbReference type="Proteomes" id="UP000799755">
    <property type="component" value="Unassembled WGS sequence"/>
</dbReference>
<name>A0ACB6R9E6_9PLEO</name>
<organism evidence="1 2">
    <name type="scientific">Lindgomyces ingoldianus</name>
    <dbReference type="NCBI Taxonomy" id="673940"/>
    <lineage>
        <taxon>Eukaryota</taxon>
        <taxon>Fungi</taxon>
        <taxon>Dikarya</taxon>
        <taxon>Ascomycota</taxon>
        <taxon>Pezizomycotina</taxon>
        <taxon>Dothideomycetes</taxon>
        <taxon>Pleosporomycetidae</taxon>
        <taxon>Pleosporales</taxon>
        <taxon>Lindgomycetaceae</taxon>
        <taxon>Lindgomyces</taxon>
    </lineage>
</organism>
<reference evidence="1" key="1">
    <citation type="journal article" date="2020" name="Stud. Mycol.">
        <title>101 Dothideomycetes genomes: a test case for predicting lifestyles and emergence of pathogens.</title>
        <authorList>
            <person name="Haridas S."/>
            <person name="Albert R."/>
            <person name="Binder M."/>
            <person name="Bloem J."/>
            <person name="Labutti K."/>
            <person name="Salamov A."/>
            <person name="Andreopoulos B."/>
            <person name="Baker S."/>
            <person name="Barry K."/>
            <person name="Bills G."/>
            <person name="Bluhm B."/>
            <person name="Cannon C."/>
            <person name="Castanera R."/>
            <person name="Culley D."/>
            <person name="Daum C."/>
            <person name="Ezra D."/>
            <person name="Gonzalez J."/>
            <person name="Henrissat B."/>
            <person name="Kuo A."/>
            <person name="Liang C."/>
            <person name="Lipzen A."/>
            <person name="Lutzoni F."/>
            <person name="Magnuson J."/>
            <person name="Mondo S."/>
            <person name="Nolan M."/>
            <person name="Ohm R."/>
            <person name="Pangilinan J."/>
            <person name="Park H.-J."/>
            <person name="Ramirez L."/>
            <person name="Alfaro M."/>
            <person name="Sun H."/>
            <person name="Tritt A."/>
            <person name="Yoshinaga Y."/>
            <person name="Zwiers L.-H."/>
            <person name="Turgeon B."/>
            <person name="Goodwin S."/>
            <person name="Spatafora J."/>
            <person name="Crous P."/>
            <person name="Grigoriev I."/>
        </authorList>
    </citation>
    <scope>NUCLEOTIDE SEQUENCE</scope>
    <source>
        <strain evidence="1">ATCC 200398</strain>
    </source>
</reference>
<accession>A0ACB6R9E6</accession>
<evidence type="ECO:0000313" key="1">
    <source>
        <dbReference type="EMBL" id="KAF2474950.1"/>
    </source>
</evidence>
<proteinExistence type="predicted"/>
<sequence length="330" mass="37258">MASAYSPEQISTYLKHIKLPQKYHAENQASYPHNLAFLAALHVHTISTIPYENLSIHYSSNRKISLDPQHLFQKIVGGGRGRGGYCMENSILFNHILRGLGFEVYTAGVRVRLRENGVPSGTYIGWVHIVNIVTLPCGAKYMLDVGFGGDGAINPVPLIPGHVVPNIGQQDVRLIRDHIPQQVDKSEKTKLWIYQYRNGNNKAWNSFYAFPEVEFLEEDFKVMNWYTGNSPMSFQTYTILIVKFLRRLKDDSGEEEVYGKRMLVNGTVKENLGGSTKVVEECQTENERVQALRKWFGITLTEEEKRSIVGHCTELKVPILNGMPKGNGGT</sequence>
<evidence type="ECO:0000313" key="2">
    <source>
        <dbReference type="Proteomes" id="UP000799755"/>
    </source>
</evidence>